<gene>
    <name evidence="1" type="ORF">NDI56_07880</name>
</gene>
<evidence type="ECO:0000313" key="2">
    <source>
        <dbReference type="Proteomes" id="UP001259659"/>
    </source>
</evidence>
<keyword evidence="2" id="KW-1185">Reference proteome</keyword>
<organism evidence="1 2">
    <name type="scientific">Haloarcula saliterrae</name>
    <dbReference type="NCBI Taxonomy" id="2950534"/>
    <lineage>
        <taxon>Archaea</taxon>
        <taxon>Methanobacteriati</taxon>
        <taxon>Methanobacteriota</taxon>
        <taxon>Stenosarchaea group</taxon>
        <taxon>Halobacteria</taxon>
        <taxon>Halobacteriales</taxon>
        <taxon>Haloarculaceae</taxon>
        <taxon>Haloarcula</taxon>
    </lineage>
</organism>
<sequence length="52" mass="5241">MTAPVQTRHVPATGRQFRQPVALESGCTAGLGGPLLAGRAGGTDATQVLPAR</sequence>
<dbReference type="EMBL" id="JAMQON010000001">
    <property type="protein sequence ID" value="MDS0259309.1"/>
    <property type="molecule type" value="Genomic_DNA"/>
</dbReference>
<dbReference type="RefSeq" id="WP_310918896.1">
    <property type="nucleotide sequence ID" value="NZ_JAMQON010000001.1"/>
</dbReference>
<evidence type="ECO:0000313" key="1">
    <source>
        <dbReference type="EMBL" id="MDS0259309.1"/>
    </source>
</evidence>
<protein>
    <submittedName>
        <fullName evidence="1">Uncharacterized protein</fullName>
    </submittedName>
</protein>
<proteinExistence type="predicted"/>
<reference evidence="1 2" key="1">
    <citation type="submission" date="2022-06" db="EMBL/GenBank/DDBJ databases">
        <title>Haloarcula sp. a new haloarchaeum isolate from saline soil.</title>
        <authorList>
            <person name="Strakova D."/>
            <person name="Galisteo C."/>
            <person name="Sanchez-Porro C."/>
            <person name="Ventosa A."/>
        </authorList>
    </citation>
    <scope>NUCLEOTIDE SEQUENCE [LARGE SCALE GENOMIC DNA]</scope>
    <source>
        <strain evidence="1 2">S1CR25-12</strain>
    </source>
</reference>
<comment type="caution">
    <text evidence="1">The sequence shown here is derived from an EMBL/GenBank/DDBJ whole genome shotgun (WGS) entry which is preliminary data.</text>
</comment>
<name>A0ABU2FAN5_9EURY</name>
<dbReference type="Proteomes" id="UP001259659">
    <property type="component" value="Unassembled WGS sequence"/>
</dbReference>
<accession>A0ABU2FAN5</accession>